<proteinExistence type="predicted"/>
<evidence type="ECO:0000313" key="2">
    <source>
        <dbReference type="EMBL" id="PPR00616.1"/>
    </source>
</evidence>
<dbReference type="InParanoid" id="A0A409YC83"/>
<gene>
    <name evidence="2" type="ORF">CVT26_012200</name>
</gene>
<dbReference type="EMBL" id="NHYE01000997">
    <property type="protein sequence ID" value="PPR00616.1"/>
    <property type="molecule type" value="Genomic_DNA"/>
</dbReference>
<feature type="compositionally biased region" description="Basic and acidic residues" evidence="1">
    <location>
        <begin position="306"/>
        <end position="321"/>
    </location>
</feature>
<dbReference type="AlphaFoldDB" id="A0A409YC83"/>
<feature type="region of interest" description="Disordered" evidence="1">
    <location>
        <begin position="272"/>
        <end position="370"/>
    </location>
</feature>
<sequence>MADDSNSSEENSLYDFLEKWQNTCLFENQLTFTEAIESLSPKAGKRLIEARVGTGTKSSTWTLFDTRTNREAILVHAAVWRFNTDTNTGNFVPPEETPPIQIPTKRLQRTASFKCEIAYTIDTGVEDSFYNNLQILEEYVQTIKGFNRENNERSPWQNGSHRDSYTLTSKLFVKKGLSNIKEPSFTPHEWLTRGVKAQKTHEYVINPRRPLYFDLVNEKAVQLENSKPARYRAGDIIWFAFKVTFYIGSQYWSSEITPLEFMRVAHGSKYGLSGDDEDEDDQGNQRKSLADGDSISVIPRNPYENIAKRKNETQSDDEKTASSDSTDSADAEKRSSTEDANNVNINGDNVVAEGTEDQAPPKKKTKKVKT</sequence>
<feature type="compositionally biased region" description="Polar residues" evidence="1">
    <location>
        <begin position="338"/>
        <end position="347"/>
    </location>
</feature>
<feature type="compositionally biased region" description="Basic residues" evidence="1">
    <location>
        <begin position="361"/>
        <end position="370"/>
    </location>
</feature>
<evidence type="ECO:0000313" key="3">
    <source>
        <dbReference type="Proteomes" id="UP000284706"/>
    </source>
</evidence>
<dbReference type="OrthoDB" id="3034725at2759"/>
<reference evidence="2 3" key="1">
    <citation type="journal article" date="2018" name="Evol. Lett.">
        <title>Horizontal gene cluster transfer increased hallucinogenic mushroom diversity.</title>
        <authorList>
            <person name="Reynolds H.T."/>
            <person name="Vijayakumar V."/>
            <person name="Gluck-Thaler E."/>
            <person name="Korotkin H.B."/>
            <person name="Matheny P.B."/>
            <person name="Slot J.C."/>
        </authorList>
    </citation>
    <scope>NUCLEOTIDE SEQUENCE [LARGE SCALE GENOMIC DNA]</scope>
    <source>
        <strain evidence="2 3">SRW20</strain>
    </source>
</reference>
<organism evidence="2 3">
    <name type="scientific">Gymnopilus dilepis</name>
    <dbReference type="NCBI Taxonomy" id="231916"/>
    <lineage>
        <taxon>Eukaryota</taxon>
        <taxon>Fungi</taxon>
        <taxon>Dikarya</taxon>
        <taxon>Basidiomycota</taxon>
        <taxon>Agaricomycotina</taxon>
        <taxon>Agaricomycetes</taxon>
        <taxon>Agaricomycetidae</taxon>
        <taxon>Agaricales</taxon>
        <taxon>Agaricineae</taxon>
        <taxon>Hymenogastraceae</taxon>
        <taxon>Gymnopilus</taxon>
    </lineage>
</organism>
<evidence type="ECO:0000256" key="1">
    <source>
        <dbReference type="SAM" id="MobiDB-lite"/>
    </source>
</evidence>
<dbReference type="Proteomes" id="UP000284706">
    <property type="component" value="Unassembled WGS sequence"/>
</dbReference>
<comment type="caution">
    <text evidence="2">The sequence shown here is derived from an EMBL/GenBank/DDBJ whole genome shotgun (WGS) entry which is preliminary data.</text>
</comment>
<name>A0A409YC83_9AGAR</name>
<keyword evidence="3" id="KW-1185">Reference proteome</keyword>
<accession>A0A409YC83</accession>
<protein>
    <submittedName>
        <fullName evidence="2">Uncharacterized protein</fullName>
    </submittedName>
</protein>